<name>A0A9D1RZ94_9CORY</name>
<comment type="catalytic activity">
    <reaction evidence="4 7">
        <text>uridine(38/39/40) in tRNA = pseudouridine(38/39/40) in tRNA</text>
        <dbReference type="Rhea" id="RHEA:22376"/>
        <dbReference type="Rhea" id="RHEA-COMP:10085"/>
        <dbReference type="Rhea" id="RHEA-COMP:10087"/>
        <dbReference type="ChEBI" id="CHEBI:65314"/>
        <dbReference type="ChEBI" id="CHEBI:65315"/>
        <dbReference type="EC" id="5.4.99.12"/>
    </reaction>
</comment>
<comment type="similarity">
    <text evidence="1 4 7">Belongs to the tRNA pseudouridine synthase TruA family.</text>
</comment>
<sequence length="309" mass="34000">MQSPQPTVPTTRVRLDIAYDGTDFHGWATQEGLRTVAGVLEDKLSLVTRHPIQLTVAGRTDAGVHADGQVAHADIPTAAFEQRSLQKPEDLTRRLARMLPADIRLHGASTAPEGFDARFSALRRHYVYRVTTFAPGPRPVRARDTAKWRRPIDLAKVQAASEVLVGLNDFAAFCKAREGATTIRELQQFTWFDVSTPSEPETYEAHVTADAFCWSMVRSLVGAVLTVGEGKRDEAFTPGLLRLDHRSPEVPVAPAEGLNLVRVDYPADDELSARAQLTRSVRAPEELTPQDVAPVPKKNPHQDSEDSTA</sequence>
<comment type="subunit">
    <text evidence="4">Homodimer.</text>
</comment>
<proteinExistence type="inferred from homology"/>
<dbReference type="Gene3D" id="3.30.70.580">
    <property type="entry name" value="Pseudouridine synthase I, catalytic domain, N-terminal subdomain"/>
    <property type="match status" value="1"/>
</dbReference>
<dbReference type="Proteomes" id="UP000824189">
    <property type="component" value="Unassembled WGS sequence"/>
</dbReference>
<evidence type="ECO:0000259" key="9">
    <source>
        <dbReference type="Pfam" id="PF01416"/>
    </source>
</evidence>
<comment type="caution">
    <text evidence="4">Lacks conserved residue(s) required for the propagation of feature annotation.</text>
</comment>
<evidence type="ECO:0000313" key="10">
    <source>
        <dbReference type="EMBL" id="HIW96504.1"/>
    </source>
</evidence>
<evidence type="ECO:0000256" key="1">
    <source>
        <dbReference type="ARBA" id="ARBA00009375"/>
    </source>
</evidence>
<dbReference type="PANTHER" id="PTHR11142">
    <property type="entry name" value="PSEUDOURIDYLATE SYNTHASE"/>
    <property type="match status" value="1"/>
</dbReference>
<feature type="binding site" evidence="4 6">
    <location>
        <position position="126"/>
    </location>
    <ligand>
        <name>substrate</name>
    </ligand>
</feature>
<keyword evidence="2 4" id="KW-0819">tRNA processing</keyword>
<reference evidence="10" key="2">
    <citation type="submission" date="2021-04" db="EMBL/GenBank/DDBJ databases">
        <authorList>
            <person name="Gilroy R."/>
        </authorList>
    </citation>
    <scope>NUCLEOTIDE SEQUENCE</scope>
    <source>
        <strain evidence="10">4376</strain>
    </source>
</reference>
<dbReference type="PIRSF" id="PIRSF001430">
    <property type="entry name" value="tRNA_psdUrid_synth"/>
    <property type="match status" value="1"/>
</dbReference>
<dbReference type="NCBIfam" id="TIGR00071">
    <property type="entry name" value="hisT_truA"/>
    <property type="match status" value="1"/>
</dbReference>
<comment type="function">
    <text evidence="4">Formation of pseudouridine at positions 38, 39 and 40 in the anticodon stem and loop of transfer RNAs.</text>
</comment>
<feature type="domain" description="Pseudouridine synthase I TruA alpha/beta" evidence="9">
    <location>
        <begin position="18"/>
        <end position="119"/>
    </location>
</feature>
<dbReference type="CDD" id="cd02570">
    <property type="entry name" value="PseudoU_synth_EcTruA"/>
    <property type="match status" value="1"/>
</dbReference>
<dbReference type="Pfam" id="PF01416">
    <property type="entry name" value="PseudoU_synth_1"/>
    <property type="match status" value="2"/>
</dbReference>
<feature type="region of interest" description="Disordered" evidence="8">
    <location>
        <begin position="279"/>
        <end position="309"/>
    </location>
</feature>
<dbReference type="SUPFAM" id="SSF55120">
    <property type="entry name" value="Pseudouridine synthase"/>
    <property type="match status" value="1"/>
</dbReference>
<evidence type="ECO:0000256" key="4">
    <source>
        <dbReference type="HAMAP-Rule" id="MF_00171"/>
    </source>
</evidence>
<evidence type="ECO:0000256" key="5">
    <source>
        <dbReference type="PIRSR" id="PIRSR001430-1"/>
    </source>
</evidence>
<dbReference type="InterPro" id="IPR020103">
    <property type="entry name" value="PsdUridine_synth_cat_dom_sf"/>
</dbReference>
<dbReference type="InterPro" id="IPR020095">
    <property type="entry name" value="PsdUridine_synth_TruA_C"/>
</dbReference>
<gene>
    <name evidence="4 10" type="primary">truA</name>
    <name evidence="10" type="ORF">H9867_08525</name>
</gene>
<dbReference type="GO" id="GO:0031119">
    <property type="term" value="P:tRNA pseudouridine synthesis"/>
    <property type="evidence" value="ECO:0007669"/>
    <property type="project" value="UniProtKB-UniRule"/>
</dbReference>
<dbReference type="PANTHER" id="PTHR11142:SF0">
    <property type="entry name" value="TRNA PSEUDOURIDINE SYNTHASE-LIKE 1"/>
    <property type="match status" value="1"/>
</dbReference>
<dbReference type="InterPro" id="IPR020097">
    <property type="entry name" value="PsdUridine_synth_TruA_a/b_dom"/>
</dbReference>
<reference evidence="10" key="1">
    <citation type="journal article" date="2021" name="PeerJ">
        <title>Extensive microbial diversity within the chicken gut microbiome revealed by metagenomics and culture.</title>
        <authorList>
            <person name="Gilroy R."/>
            <person name="Ravi A."/>
            <person name="Getino M."/>
            <person name="Pursley I."/>
            <person name="Horton D.L."/>
            <person name="Alikhan N.F."/>
            <person name="Baker D."/>
            <person name="Gharbi K."/>
            <person name="Hall N."/>
            <person name="Watson M."/>
            <person name="Adriaenssens E.M."/>
            <person name="Foster-Nyarko E."/>
            <person name="Jarju S."/>
            <person name="Secka A."/>
            <person name="Antonio M."/>
            <person name="Oren A."/>
            <person name="Chaudhuri R.R."/>
            <person name="La Ragione R."/>
            <person name="Hildebrand F."/>
            <person name="Pallen M.J."/>
        </authorList>
    </citation>
    <scope>NUCLEOTIDE SEQUENCE</scope>
    <source>
        <strain evidence="10">4376</strain>
    </source>
</reference>
<evidence type="ECO:0000256" key="2">
    <source>
        <dbReference type="ARBA" id="ARBA00022694"/>
    </source>
</evidence>
<organism evidence="10 11">
    <name type="scientific">Candidatus Corynebacterium gallistercoris</name>
    <dbReference type="NCBI Taxonomy" id="2838530"/>
    <lineage>
        <taxon>Bacteria</taxon>
        <taxon>Bacillati</taxon>
        <taxon>Actinomycetota</taxon>
        <taxon>Actinomycetes</taxon>
        <taxon>Mycobacteriales</taxon>
        <taxon>Corynebacteriaceae</taxon>
        <taxon>Corynebacterium</taxon>
    </lineage>
</organism>
<protein>
    <recommendedName>
        <fullName evidence="4">tRNA pseudouridine synthase A</fullName>
        <ecNumber evidence="4">5.4.99.12</ecNumber>
    </recommendedName>
    <alternativeName>
        <fullName evidence="4">tRNA pseudouridine(38-40) synthase</fullName>
    </alternativeName>
    <alternativeName>
        <fullName evidence="4">tRNA pseudouridylate synthase I</fullName>
    </alternativeName>
    <alternativeName>
        <fullName evidence="4">tRNA-uridine isomerase I</fullName>
    </alternativeName>
</protein>
<evidence type="ECO:0000256" key="8">
    <source>
        <dbReference type="SAM" id="MobiDB-lite"/>
    </source>
</evidence>
<feature type="compositionally biased region" description="Basic and acidic residues" evidence="8">
    <location>
        <begin position="300"/>
        <end position="309"/>
    </location>
</feature>
<feature type="domain" description="Pseudouridine synthase I TruA alpha/beta" evidence="9">
    <location>
        <begin position="161"/>
        <end position="266"/>
    </location>
</feature>
<keyword evidence="3 4" id="KW-0413">Isomerase</keyword>
<dbReference type="AlphaFoldDB" id="A0A9D1RZ94"/>
<dbReference type="Gene3D" id="3.30.70.660">
    <property type="entry name" value="Pseudouridine synthase I, catalytic domain, C-terminal subdomain"/>
    <property type="match status" value="1"/>
</dbReference>
<evidence type="ECO:0000256" key="7">
    <source>
        <dbReference type="RuleBase" id="RU003792"/>
    </source>
</evidence>
<dbReference type="EC" id="5.4.99.12" evidence="4"/>
<dbReference type="InterPro" id="IPR001406">
    <property type="entry name" value="PsdUridine_synth_TruA"/>
</dbReference>
<evidence type="ECO:0000256" key="3">
    <source>
        <dbReference type="ARBA" id="ARBA00023235"/>
    </source>
</evidence>
<dbReference type="InterPro" id="IPR020094">
    <property type="entry name" value="TruA/RsuA/RluB/E/F_N"/>
</dbReference>
<evidence type="ECO:0000256" key="6">
    <source>
        <dbReference type="PIRSR" id="PIRSR001430-2"/>
    </source>
</evidence>
<dbReference type="HAMAP" id="MF_00171">
    <property type="entry name" value="TruA"/>
    <property type="match status" value="1"/>
</dbReference>
<evidence type="ECO:0000313" key="11">
    <source>
        <dbReference type="Proteomes" id="UP000824189"/>
    </source>
</evidence>
<comment type="caution">
    <text evidence="10">The sequence shown here is derived from an EMBL/GenBank/DDBJ whole genome shotgun (WGS) entry which is preliminary data.</text>
</comment>
<dbReference type="GO" id="GO:0160147">
    <property type="term" value="F:tRNA pseudouridine(38-40) synthase activity"/>
    <property type="evidence" value="ECO:0007669"/>
    <property type="project" value="UniProtKB-EC"/>
</dbReference>
<accession>A0A9D1RZ94</accession>
<feature type="active site" description="Nucleophile" evidence="4 5">
    <location>
        <position position="61"/>
    </location>
</feature>
<dbReference type="EMBL" id="DXFZ01000104">
    <property type="protein sequence ID" value="HIW96504.1"/>
    <property type="molecule type" value="Genomic_DNA"/>
</dbReference>
<dbReference type="GO" id="GO:0003723">
    <property type="term" value="F:RNA binding"/>
    <property type="evidence" value="ECO:0007669"/>
    <property type="project" value="InterPro"/>
</dbReference>
<dbReference type="FunFam" id="3.30.70.580:FF:000001">
    <property type="entry name" value="tRNA pseudouridine synthase A"/>
    <property type="match status" value="1"/>
</dbReference>